<gene>
    <name evidence="2" type="ORF">ElyMa_004869900</name>
</gene>
<keyword evidence="1" id="KW-1133">Transmembrane helix</keyword>
<reference evidence="2 3" key="1">
    <citation type="journal article" date="2021" name="Elife">
        <title>Chloroplast acquisition without the gene transfer in kleptoplastic sea slugs, Plakobranchus ocellatus.</title>
        <authorList>
            <person name="Maeda T."/>
            <person name="Takahashi S."/>
            <person name="Yoshida T."/>
            <person name="Shimamura S."/>
            <person name="Takaki Y."/>
            <person name="Nagai Y."/>
            <person name="Toyoda A."/>
            <person name="Suzuki Y."/>
            <person name="Arimoto A."/>
            <person name="Ishii H."/>
            <person name="Satoh N."/>
            <person name="Nishiyama T."/>
            <person name="Hasebe M."/>
            <person name="Maruyama T."/>
            <person name="Minagawa J."/>
            <person name="Obokata J."/>
            <person name="Shigenobu S."/>
        </authorList>
    </citation>
    <scope>NUCLEOTIDE SEQUENCE [LARGE SCALE GENOMIC DNA]</scope>
</reference>
<dbReference type="Proteomes" id="UP000762676">
    <property type="component" value="Unassembled WGS sequence"/>
</dbReference>
<organism evidence="2 3">
    <name type="scientific">Elysia marginata</name>
    <dbReference type="NCBI Taxonomy" id="1093978"/>
    <lineage>
        <taxon>Eukaryota</taxon>
        <taxon>Metazoa</taxon>
        <taxon>Spiralia</taxon>
        <taxon>Lophotrochozoa</taxon>
        <taxon>Mollusca</taxon>
        <taxon>Gastropoda</taxon>
        <taxon>Heterobranchia</taxon>
        <taxon>Euthyneura</taxon>
        <taxon>Panpulmonata</taxon>
        <taxon>Sacoglossa</taxon>
        <taxon>Placobranchoidea</taxon>
        <taxon>Plakobranchidae</taxon>
        <taxon>Elysia</taxon>
    </lineage>
</organism>
<sequence length="105" mass="11988">MWRERTLNPGPVCLPWPGLAWPALSPGFHAVCAWPGFAFVRLFLLAPRRPELLRRDCYHRHHHLPPPASLALSRAAIIATELIPPPPPLLCRHHHHPLDCTRRCL</sequence>
<proteinExistence type="predicted"/>
<keyword evidence="3" id="KW-1185">Reference proteome</keyword>
<comment type="caution">
    <text evidence="2">The sequence shown here is derived from an EMBL/GenBank/DDBJ whole genome shotgun (WGS) entry which is preliminary data.</text>
</comment>
<feature type="transmembrane region" description="Helical" evidence="1">
    <location>
        <begin position="20"/>
        <end position="44"/>
    </location>
</feature>
<evidence type="ECO:0000313" key="3">
    <source>
        <dbReference type="Proteomes" id="UP000762676"/>
    </source>
</evidence>
<accession>A0AAV4IQR2</accession>
<dbReference type="AlphaFoldDB" id="A0AAV4IQR2"/>
<evidence type="ECO:0000313" key="2">
    <source>
        <dbReference type="EMBL" id="GFS12884.1"/>
    </source>
</evidence>
<keyword evidence="1" id="KW-0812">Transmembrane</keyword>
<dbReference type="EMBL" id="BMAT01009742">
    <property type="protein sequence ID" value="GFS12884.1"/>
    <property type="molecule type" value="Genomic_DNA"/>
</dbReference>
<name>A0AAV4IQR2_9GAST</name>
<evidence type="ECO:0008006" key="4">
    <source>
        <dbReference type="Google" id="ProtNLM"/>
    </source>
</evidence>
<evidence type="ECO:0000256" key="1">
    <source>
        <dbReference type="SAM" id="Phobius"/>
    </source>
</evidence>
<protein>
    <recommendedName>
        <fullName evidence="4">Secreted protein</fullName>
    </recommendedName>
</protein>
<keyword evidence="1" id="KW-0472">Membrane</keyword>